<protein>
    <submittedName>
        <fullName evidence="2">Uncharacterized protein</fullName>
    </submittedName>
</protein>
<comment type="caution">
    <text evidence="2">The sequence shown here is derived from an EMBL/GenBank/DDBJ whole genome shotgun (WGS) entry which is preliminary data.</text>
</comment>
<feature type="region of interest" description="Disordered" evidence="1">
    <location>
        <begin position="48"/>
        <end position="92"/>
    </location>
</feature>
<sequence length="92" mass="10020">MRASVVDYCRLKKSHRDASLSHKSGLPDGCSRWCGARVVSIERLLGNGHAEETDAASTSVLRSSPQQRTREDVRLLSNVHKKKTDAASASVS</sequence>
<organism evidence="2 3">
    <name type="scientific">Pleurodeles waltl</name>
    <name type="common">Iberian ribbed newt</name>
    <dbReference type="NCBI Taxonomy" id="8319"/>
    <lineage>
        <taxon>Eukaryota</taxon>
        <taxon>Metazoa</taxon>
        <taxon>Chordata</taxon>
        <taxon>Craniata</taxon>
        <taxon>Vertebrata</taxon>
        <taxon>Euteleostomi</taxon>
        <taxon>Amphibia</taxon>
        <taxon>Batrachia</taxon>
        <taxon>Caudata</taxon>
        <taxon>Salamandroidea</taxon>
        <taxon>Salamandridae</taxon>
        <taxon>Pleurodelinae</taxon>
        <taxon>Pleurodeles</taxon>
    </lineage>
</organism>
<dbReference type="AlphaFoldDB" id="A0AAV7V0N0"/>
<proteinExistence type="predicted"/>
<gene>
    <name evidence="2" type="ORF">NDU88_003650</name>
</gene>
<accession>A0AAV7V0N0</accession>
<evidence type="ECO:0000313" key="2">
    <source>
        <dbReference type="EMBL" id="KAJ1194361.1"/>
    </source>
</evidence>
<name>A0AAV7V0N0_PLEWA</name>
<evidence type="ECO:0000256" key="1">
    <source>
        <dbReference type="SAM" id="MobiDB-lite"/>
    </source>
</evidence>
<keyword evidence="3" id="KW-1185">Reference proteome</keyword>
<evidence type="ECO:0000313" key="3">
    <source>
        <dbReference type="Proteomes" id="UP001066276"/>
    </source>
</evidence>
<dbReference type="EMBL" id="JANPWB010000004">
    <property type="protein sequence ID" value="KAJ1194361.1"/>
    <property type="molecule type" value="Genomic_DNA"/>
</dbReference>
<reference evidence="2" key="1">
    <citation type="journal article" date="2022" name="bioRxiv">
        <title>Sequencing and chromosome-scale assembly of the giantPleurodeles waltlgenome.</title>
        <authorList>
            <person name="Brown T."/>
            <person name="Elewa A."/>
            <person name="Iarovenko S."/>
            <person name="Subramanian E."/>
            <person name="Araus A.J."/>
            <person name="Petzold A."/>
            <person name="Susuki M."/>
            <person name="Suzuki K.-i.T."/>
            <person name="Hayashi T."/>
            <person name="Toyoda A."/>
            <person name="Oliveira C."/>
            <person name="Osipova E."/>
            <person name="Leigh N.D."/>
            <person name="Simon A."/>
            <person name="Yun M.H."/>
        </authorList>
    </citation>
    <scope>NUCLEOTIDE SEQUENCE</scope>
    <source>
        <strain evidence="2">20211129_DDA</strain>
        <tissue evidence="2">Liver</tissue>
    </source>
</reference>
<feature type="compositionally biased region" description="Polar residues" evidence="1">
    <location>
        <begin position="55"/>
        <end position="67"/>
    </location>
</feature>
<dbReference type="Proteomes" id="UP001066276">
    <property type="component" value="Chromosome 2_2"/>
</dbReference>